<dbReference type="Gene3D" id="3.30.565.10">
    <property type="entry name" value="Histidine kinase-like ATPase, C-terminal domain"/>
    <property type="match status" value="1"/>
</dbReference>
<proteinExistence type="predicted"/>
<evidence type="ECO:0000313" key="7">
    <source>
        <dbReference type="Proteomes" id="UP000050523"/>
    </source>
</evidence>
<dbReference type="CDD" id="cd00075">
    <property type="entry name" value="HATPase"/>
    <property type="match status" value="1"/>
</dbReference>
<dbReference type="PANTHER" id="PTHR43047">
    <property type="entry name" value="TWO-COMPONENT HISTIDINE PROTEIN KINASE"/>
    <property type="match status" value="1"/>
</dbReference>
<dbReference type="SUPFAM" id="SSF55874">
    <property type="entry name" value="ATPase domain of HSP90 chaperone/DNA topoisomerase II/histidine kinase"/>
    <property type="match status" value="1"/>
</dbReference>
<dbReference type="Proteomes" id="UP000050523">
    <property type="component" value="Unassembled WGS sequence"/>
</dbReference>
<keyword evidence="3" id="KW-0808">Transferase</keyword>
<dbReference type="GO" id="GO:0005886">
    <property type="term" value="C:plasma membrane"/>
    <property type="evidence" value="ECO:0007669"/>
    <property type="project" value="TreeGrafter"/>
</dbReference>
<dbReference type="PRINTS" id="PR00344">
    <property type="entry name" value="BCTRLSENSOR"/>
</dbReference>
<comment type="catalytic activity">
    <reaction evidence="1">
        <text>ATP + protein L-histidine = ADP + protein N-phospho-L-histidine.</text>
        <dbReference type="EC" id="2.7.13.3"/>
    </reaction>
</comment>
<evidence type="ECO:0000256" key="1">
    <source>
        <dbReference type="ARBA" id="ARBA00000085"/>
    </source>
</evidence>
<dbReference type="InterPro" id="IPR036890">
    <property type="entry name" value="HATPase_C_sf"/>
</dbReference>
<reference evidence="6 7" key="1">
    <citation type="submission" date="2015-09" db="EMBL/GenBank/DDBJ databases">
        <title>Genome announcement of multiple Pseudomonas syringae strains.</title>
        <authorList>
            <person name="Thakur S."/>
            <person name="Wang P.W."/>
            <person name="Gong Y."/>
            <person name="Weir B.S."/>
            <person name="Guttman D.S."/>
        </authorList>
    </citation>
    <scope>NUCLEOTIDE SEQUENCE [LARGE SCALE GENOMIC DNA]</scope>
    <source>
        <strain evidence="6 7">ICMP9151</strain>
    </source>
</reference>
<accession>A0AA40P3Z4</accession>
<evidence type="ECO:0000256" key="3">
    <source>
        <dbReference type="ARBA" id="ARBA00022679"/>
    </source>
</evidence>
<feature type="domain" description="Histidine kinase" evidence="5">
    <location>
        <begin position="1"/>
        <end position="83"/>
    </location>
</feature>
<dbReference type="Pfam" id="PF02518">
    <property type="entry name" value="HATPase_c"/>
    <property type="match status" value="1"/>
</dbReference>
<sequence>MTAGVRGDLFLLSVTNQGEPIPESVRSQLFLPYSRPITDEPQAGLGLGLYIASEIALAHGGTLEVCSTQEQGTACTFRMPLKSA</sequence>
<gene>
    <name evidence="6" type="ORF">ALO43_200229</name>
</gene>
<dbReference type="InterPro" id="IPR004358">
    <property type="entry name" value="Sig_transdc_His_kin-like_C"/>
</dbReference>
<dbReference type="AlphaFoldDB" id="A0AA40P3Z4"/>
<comment type="caution">
    <text evidence="6">The sequence shown here is derived from an EMBL/GenBank/DDBJ whole genome shotgun (WGS) entry which is preliminary data.</text>
</comment>
<evidence type="ECO:0000256" key="2">
    <source>
        <dbReference type="ARBA" id="ARBA00012438"/>
    </source>
</evidence>
<dbReference type="InterPro" id="IPR005467">
    <property type="entry name" value="His_kinase_dom"/>
</dbReference>
<dbReference type="GO" id="GO:0000155">
    <property type="term" value="F:phosphorelay sensor kinase activity"/>
    <property type="evidence" value="ECO:0007669"/>
    <property type="project" value="TreeGrafter"/>
</dbReference>
<dbReference type="EMBL" id="LJRO01000204">
    <property type="protein sequence ID" value="KPZ00199.1"/>
    <property type="molecule type" value="Genomic_DNA"/>
</dbReference>
<evidence type="ECO:0000313" key="6">
    <source>
        <dbReference type="EMBL" id="KPZ00199.1"/>
    </source>
</evidence>
<protein>
    <recommendedName>
        <fullName evidence="2">histidine kinase</fullName>
        <ecNumber evidence="2">2.7.13.3</ecNumber>
    </recommendedName>
</protein>
<keyword evidence="4" id="KW-0418">Kinase</keyword>
<dbReference type="PANTHER" id="PTHR43047:SF72">
    <property type="entry name" value="OSMOSENSING HISTIDINE PROTEIN KINASE SLN1"/>
    <property type="match status" value="1"/>
</dbReference>
<organism evidence="6 7">
    <name type="scientific">Pseudomonas tremae</name>
    <dbReference type="NCBI Taxonomy" id="200454"/>
    <lineage>
        <taxon>Bacteria</taxon>
        <taxon>Pseudomonadati</taxon>
        <taxon>Pseudomonadota</taxon>
        <taxon>Gammaproteobacteria</taxon>
        <taxon>Pseudomonadales</taxon>
        <taxon>Pseudomonadaceae</taxon>
        <taxon>Pseudomonas</taxon>
    </lineage>
</organism>
<dbReference type="InterPro" id="IPR003594">
    <property type="entry name" value="HATPase_dom"/>
</dbReference>
<dbReference type="EC" id="2.7.13.3" evidence="2"/>
<dbReference type="GO" id="GO:0009927">
    <property type="term" value="F:histidine phosphotransfer kinase activity"/>
    <property type="evidence" value="ECO:0007669"/>
    <property type="project" value="TreeGrafter"/>
</dbReference>
<evidence type="ECO:0000259" key="5">
    <source>
        <dbReference type="PROSITE" id="PS50109"/>
    </source>
</evidence>
<evidence type="ECO:0000256" key="4">
    <source>
        <dbReference type="ARBA" id="ARBA00022777"/>
    </source>
</evidence>
<name>A0AA40P3Z4_9PSED</name>
<dbReference type="PROSITE" id="PS50109">
    <property type="entry name" value="HIS_KIN"/>
    <property type="match status" value="1"/>
</dbReference>